<dbReference type="InterPro" id="IPR019133">
    <property type="entry name" value="MIC60"/>
</dbReference>
<proteinExistence type="inferred from homology"/>
<dbReference type="Pfam" id="PF09731">
    <property type="entry name" value="Mitofilin"/>
    <property type="match status" value="1"/>
</dbReference>
<evidence type="ECO:0000256" key="4">
    <source>
        <dbReference type="ARBA" id="ARBA00022792"/>
    </source>
</evidence>
<feature type="compositionally biased region" description="Basic and acidic residues" evidence="9">
    <location>
        <begin position="681"/>
        <end position="692"/>
    </location>
</feature>
<comment type="subcellular location">
    <subcellularLocation>
        <location evidence="1">Mitochondrion inner membrane</location>
    </subcellularLocation>
</comment>
<dbReference type="InterPro" id="IPR006569">
    <property type="entry name" value="CID_dom"/>
</dbReference>
<dbReference type="Proteomes" id="UP000729402">
    <property type="component" value="Unassembled WGS sequence"/>
</dbReference>
<keyword evidence="5" id="KW-1133">Transmembrane helix</keyword>
<evidence type="ECO:0000259" key="10">
    <source>
        <dbReference type="PROSITE" id="PS51391"/>
    </source>
</evidence>
<evidence type="ECO:0000256" key="2">
    <source>
        <dbReference type="ARBA" id="ARBA00010877"/>
    </source>
</evidence>
<evidence type="ECO:0000256" key="5">
    <source>
        <dbReference type="ARBA" id="ARBA00022989"/>
    </source>
</evidence>
<evidence type="ECO:0000256" key="6">
    <source>
        <dbReference type="ARBA" id="ARBA00023128"/>
    </source>
</evidence>
<dbReference type="FunFam" id="1.25.40.90:FF:000018">
    <property type="entry name" value="ENTH/VHS family protein isoform 1"/>
    <property type="match status" value="1"/>
</dbReference>
<comment type="caution">
    <text evidence="11">The sequence shown here is derived from an EMBL/GenBank/DDBJ whole genome shotgun (WGS) entry which is preliminary data.</text>
</comment>
<dbReference type="GO" id="GO:0042407">
    <property type="term" value="P:cristae formation"/>
    <property type="evidence" value="ECO:0007669"/>
    <property type="project" value="TreeGrafter"/>
</dbReference>
<dbReference type="Pfam" id="PF04818">
    <property type="entry name" value="CID"/>
    <property type="match status" value="1"/>
</dbReference>
<gene>
    <name evidence="11" type="ORF">GUJ93_ZPchr0458g22813</name>
</gene>
<reference evidence="11" key="1">
    <citation type="journal article" date="2021" name="bioRxiv">
        <title>Whole Genome Assembly and Annotation of Northern Wild Rice, Zizania palustris L., Supports a Whole Genome Duplication in the Zizania Genus.</title>
        <authorList>
            <person name="Haas M."/>
            <person name="Kono T."/>
            <person name="Macchietto M."/>
            <person name="Millas R."/>
            <person name="McGilp L."/>
            <person name="Shao M."/>
            <person name="Duquette J."/>
            <person name="Hirsch C.N."/>
            <person name="Kimball J."/>
        </authorList>
    </citation>
    <scope>NUCLEOTIDE SEQUENCE</scope>
    <source>
        <tissue evidence="11">Fresh leaf tissue</tissue>
    </source>
</reference>
<feature type="compositionally biased region" description="Pro residues" evidence="9">
    <location>
        <begin position="487"/>
        <end position="498"/>
    </location>
</feature>
<dbReference type="PANTHER" id="PTHR15415">
    <property type="entry name" value="MITOFILIN"/>
    <property type="match status" value="1"/>
</dbReference>
<feature type="compositionally biased region" description="Polar residues" evidence="9">
    <location>
        <begin position="574"/>
        <end position="606"/>
    </location>
</feature>
<feature type="domain" description="CID" evidence="10">
    <location>
        <begin position="3"/>
        <end position="135"/>
    </location>
</feature>
<keyword evidence="4" id="KW-0999">Mitochondrion inner membrane</keyword>
<feature type="region of interest" description="Disordered" evidence="9">
    <location>
        <begin position="484"/>
        <end position="539"/>
    </location>
</feature>
<dbReference type="SMART" id="SM00582">
    <property type="entry name" value="RPR"/>
    <property type="match status" value="1"/>
</dbReference>
<dbReference type="OrthoDB" id="10261039at2759"/>
<evidence type="ECO:0000256" key="1">
    <source>
        <dbReference type="ARBA" id="ARBA00004273"/>
    </source>
</evidence>
<name>A0A8J5RL55_ZIZPA</name>
<organism evidence="11 12">
    <name type="scientific">Zizania palustris</name>
    <name type="common">Northern wild rice</name>
    <dbReference type="NCBI Taxonomy" id="103762"/>
    <lineage>
        <taxon>Eukaryota</taxon>
        <taxon>Viridiplantae</taxon>
        <taxon>Streptophyta</taxon>
        <taxon>Embryophyta</taxon>
        <taxon>Tracheophyta</taxon>
        <taxon>Spermatophyta</taxon>
        <taxon>Magnoliopsida</taxon>
        <taxon>Liliopsida</taxon>
        <taxon>Poales</taxon>
        <taxon>Poaceae</taxon>
        <taxon>BOP clade</taxon>
        <taxon>Oryzoideae</taxon>
        <taxon>Oryzeae</taxon>
        <taxon>Zizaniinae</taxon>
        <taxon>Zizania</taxon>
    </lineage>
</organism>
<keyword evidence="3" id="KW-0812">Transmembrane</keyword>
<feature type="coiled-coil region" evidence="8">
    <location>
        <begin position="228"/>
        <end position="294"/>
    </location>
</feature>
<evidence type="ECO:0000313" key="12">
    <source>
        <dbReference type="Proteomes" id="UP000729402"/>
    </source>
</evidence>
<feature type="compositionally biased region" description="Low complexity" evidence="9">
    <location>
        <begin position="767"/>
        <end position="779"/>
    </location>
</feature>
<evidence type="ECO:0000256" key="9">
    <source>
        <dbReference type="SAM" id="MobiDB-lite"/>
    </source>
</evidence>
<evidence type="ECO:0000256" key="8">
    <source>
        <dbReference type="SAM" id="Coils"/>
    </source>
</evidence>
<keyword evidence="7" id="KW-0472">Membrane</keyword>
<evidence type="ECO:0000256" key="7">
    <source>
        <dbReference type="ARBA" id="ARBA00023136"/>
    </source>
</evidence>
<dbReference type="PROSITE" id="PS51391">
    <property type="entry name" value="CID"/>
    <property type="match status" value="1"/>
</dbReference>
<dbReference type="AlphaFoldDB" id="A0A8J5RL55"/>
<sequence>MNSSPFSEEILAEKLAKLNNTQQSIETLSYWCIFHRKNAEQIVQTWEKKFHSSGNEQKTPLLYVANDILQNSKRNGTEFVEEFWKVLPGALKDVTENGDDRGKNVVSRLVGIWQERRVFGSHAGGIKDVMLGAAPLPVLHMTKKHSHSSAIKIIKRDSRSVKLKLGVGGAAEKIVSALHTVLSEQTDDDADLEKCKISMRHVGKMEKNVNSACSKDEDPRREALCTELNNEEANMTKCIEKLKVVEANRAAVVSELKEALQEQESELEKVRTQLQLAEAMVVEAANMQRRLKNEPVIPSSKAVLPVEPGKPLSNGQILQSALSKFAAEEAKISSEARQDKRLKIEQSPQVPSVANAAAFVPMPPMVTTTTQQPQAILVQHTPIQNQSPAPQPQYNIYQVPSHQYVQQPSTLMMGMAYNMNTMTPQPPPPPPPQMMNLASSPFSSMARISGPCRRLLGCNSSTPNLNDILGSPALLNLPISFAKPHKATPPPRRLPPPVVAGSPPRSRGGYLQVRSEPRRSAPLTPHQRRDEQGGGGLHWRSPAMLRRCVRDLYSLRSRTRIPRPISSEVPSPAFLQSRSKSTKASQQRSTQNNVPGPQGEPSQSGSNVTKVLLGTLAVGAAAMAAYQAGYIDHQFKDIIFPSNMKEQNITKPYEDLNGPSEQKVDGKQVESDPNVYVVQNGDDKAHPPKDLPTEGLSPPEIPTANEHPTFSEEKERETLDQGTLPLPDEHGVDTKLLSKDVPAVNMNPVVDDKATGEVLPEQIDNTTSTVSPVLSSPETAGPSHRLHTDTDTPKDQSGAGAVEHKSLAETYLLQEHDNSEDMNAKESRHGEVISTDTSDDGKIVLDIIEAIHAAERKQADTDAYMYSEEKRKLKDKYEKELKDTRARELMYAEEAAILEKELKKEKLKSVAVMKELQESAEQKLRDELQRKDEETGQEVEKVRELAKAELAAALAKEKASQIEQIAEANLNIDALCMAFYARSEETRQSHSVHKLALGTLALEDALSTGSPIRTEVDQLRRSLEGIDKDSLLELALSSLPEDVLEYGTDTPMELKQKFNSLKETIRHFSLIPAGGGGILTHAVAHVACFIKIKEDQSGDGIESLINRVENLILRGELSAAAEALEGGLHGSEAAEIASEWVKQAKKRAIAEQTLALLHSYASSITFS</sequence>
<comment type="similarity">
    <text evidence="2">Belongs to the MICOS complex subunit Mic60 family.</text>
</comment>
<feature type="region of interest" description="Disordered" evidence="9">
    <location>
        <begin position="563"/>
        <end position="606"/>
    </location>
</feature>
<dbReference type="GO" id="GO:0061617">
    <property type="term" value="C:MICOS complex"/>
    <property type="evidence" value="ECO:0007669"/>
    <property type="project" value="TreeGrafter"/>
</dbReference>
<feature type="region of interest" description="Disordered" evidence="9">
    <location>
        <begin position="650"/>
        <end position="715"/>
    </location>
</feature>
<protein>
    <recommendedName>
        <fullName evidence="10">CID domain-containing protein</fullName>
    </recommendedName>
</protein>
<accession>A0A8J5RL55</accession>
<dbReference type="CDD" id="cd16981">
    <property type="entry name" value="CID_RPRD_like"/>
    <property type="match status" value="1"/>
</dbReference>
<dbReference type="PANTHER" id="PTHR15415:SF7">
    <property type="entry name" value="MICOS COMPLEX SUBUNIT MIC60"/>
    <property type="match status" value="1"/>
</dbReference>
<dbReference type="EMBL" id="JAAALK010000953">
    <property type="protein sequence ID" value="KAG8043626.1"/>
    <property type="molecule type" value="Genomic_DNA"/>
</dbReference>
<evidence type="ECO:0000313" key="11">
    <source>
        <dbReference type="EMBL" id="KAG8043626.1"/>
    </source>
</evidence>
<evidence type="ECO:0000256" key="3">
    <source>
        <dbReference type="ARBA" id="ARBA00022692"/>
    </source>
</evidence>
<reference evidence="11" key="2">
    <citation type="submission" date="2021-02" db="EMBL/GenBank/DDBJ databases">
        <authorList>
            <person name="Kimball J.A."/>
            <person name="Haas M.W."/>
            <person name="Macchietto M."/>
            <person name="Kono T."/>
            <person name="Duquette J."/>
            <person name="Shao M."/>
        </authorList>
    </citation>
    <scope>NUCLEOTIDE SEQUENCE</scope>
    <source>
        <tissue evidence="11">Fresh leaf tissue</tissue>
    </source>
</reference>
<keyword evidence="8" id="KW-0175">Coiled coil</keyword>
<keyword evidence="12" id="KW-1185">Reference proteome</keyword>
<feature type="region of interest" description="Disordered" evidence="9">
    <location>
        <begin position="767"/>
        <end position="800"/>
    </location>
</feature>
<feature type="coiled-coil region" evidence="8">
    <location>
        <begin position="914"/>
        <end position="971"/>
    </location>
</feature>
<keyword evidence="6" id="KW-0496">Mitochondrion</keyword>